<evidence type="ECO:0000313" key="1">
    <source>
        <dbReference type="EMBL" id="KAA6380748.1"/>
    </source>
</evidence>
<dbReference type="EMBL" id="SNRW01007730">
    <property type="protein sequence ID" value="KAA6380748.1"/>
    <property type="molecule type" value="Genomic_DNA"/>
</dbReference>
<gene>
    <name evidence="1" type="ORF">EZS28_023725</name>
</gene>
<comment type="caution">
    <text evidence="1">The sequence shown here is derived from an EMBL/GenBank/DDBJ whole genome shotgun (WGS) entry which is preliminary data.</text>
</comment>
<dbReference type="Proteomes" id="UP000324800">
    <property type="component" value="Unassembled WGS sequence"/>
</dbReference>
<sequence length="66" mass="7878">MSPIEHIFHALKKNLRDRAIRRVDEFKKIIIEEWSYLPVSLTCSLVNSMPRRTEALWKAKGLHIKY</sequence>
<dbReference type="Gene3D" id="3.30.420.10">
    <property type="entry name" value="Ribonuclease H-like superfamily/Ribonuclease H"/>
    <property type="match status" value="1"/>
</dbReference>
<name>A0A5J4VDX2_9EUKA</name>
<proteinExistence type="predicted"/>
<reference evidence="1 2" key="1">
    <citation type="submission" date="2019-03" db="EMBL/GenBank/DDBJ databases">
        <title>Single cell metagenomics reveals metabolic interactions within the superorganism composed of flagellate Streblomastix strix and complex community of Bacteroidetes bacteria on its surface.</title>
        <authorList>
            <person name="Treitli S.C."/>
            <person name="Kolisko M."/>
            <person name="Husnik F."/>
            <person name="Keeling P."/>
            <person name="Hampl V."/>
        </authorList>
    </citation>
    <scope>NUCLEOTIDE SEQUENCE [LARGE SCALE GENOMIC DNA]</scope>
    <source>
        <strain evidence="1">ST1C</strain>
    </source>
</reference>
<dbReference type="AlphaFoldDB" id="A0A5J4VDX2"/>
<evidence type="ECO:0000313" key="2">
    <source>
        <dbReference type="Proteomes" id="UP000324800"/>
    </source>
</evidence>
<dbReference type="InterPro" id="IPR036397">
    <property type="entry name" value="RNaseH_sf"/>
</dbReference>
<dbReference type="GO" id="GO:0003676">
    <property type="term" value="F:nucleic acid binding"/>
    <property type="evidence" value="ECO:0007669"/>
    <property type="project" value="InterPro"/>
</dbReference>
<evidence type="ECO:0008006" key="3">
    <source>
        <dbReference type="Google" id="ProtNLM"/>
    </source>
</evidence>
<accession>A0A5J4VDX2</accession>
<organism evidence="1 2">
    <name type="scientific">Streblomastix strix</name>
    <dbReference type="NCBI Taxonomy" id="222440"/>
    <lineage>
        <taxon>Eukaryota</taxon>
        <taxon>Metamonada</taxon>
        <taxon>Preaxostyla</taxon>
        <taxon>Oxymonadida</taxon>
        <taxon>Streblomastigidae</taxon>
        <taxon>Streblomastix</taxon>
    </lineage>
</organism>
<dbReference type="OrthoDB" id="4843387at2759"/>
<protein>
    <recommendedName>
        <fullName evidence="3">DDE-1 domain-containing protein</fullName>
    </recommendedName>
</protein>